<evidence type="ECO:0000256" key="3">
    <source>
        <dbReference type="ARBA" id="ARBA00022448"/>
    </source>
</evidence>
<comment type="subcellular location">
    <subcellularLocation>
        <location evidence="1">Membrane</location>
    </subcellularLocation>
</comment>
<evidence type="ECO:0000256" key="1">
    <source>
        <dbReference type="ARBA" id="ARBA00004370"/>
    </source>
</evidence>
<dbReference type="InterPro" id="IPR050820">
    <property type="entry name" value="MFS_Sugar_Transporter"/>
</dbReference>
<evidence type="ECO:0000256" key="2">
    <source>
        <dbReference type="ARBA" id="ARBA00010992"/>
    </source>
</evidence>
<comment type="similarity">
    <text evidence="2">Belongs to the major facilitator superfamily. Sugar transporter (TC 2.A.1.1) family.</text>
</comment>
<keyword evidence="5 7" id="KW-1133">Transmembrane helix</keyword>
<evidence type="ECO:0000256" key="7">
    <source>
        <dbReference type="SAM" id="Phobius"/>
    </source>
</evidence>
<feature type="non-terminal residue" evidence="8">
    <location>
        <position position="88"/>
    </location>
</feature>
<keyword evidence="3" id="KW-0813">Transport</keyword>
<keyword evidence="4 7" id="KW-0812">Transmembrane</keyword>
<comment type="caution">
    <text evidence="8">The sequence shown here is derived from an EMBL/GenBank/DDBJ whole genome shotgun (WGS) entry which is preliminary data.</text>
</comment>
<dbReference type="Pfam" id="PF00083">
    <property type="entry name" value="Sugar_tr"/>
    <property type="match status" value="1"/>
</dbReference>
<evidence type="ECO:0000256" key="5">
    <source>
        <dbReference type="ARBA" id="ARBA00022989"/>
    </source>
</evidence>
<reference evidence="8" key="1">
    <citation type="submission" date="2019-11" db="EMBL/GenBank/DDBJ databases">
        <title>Genome-resolved metagenomics to study the prevalence of co-infection and intraspecific heterogeneity among plant pathogen metapopulations.</title>
        <authorList>
            <person name="Newberry E."/>
            <person name="Bhandari R."/>
            <person name="Kemble J."/>
            <person name="Sikora E."/>
            <person name="Potnis N."/>
        </authorList>
    </citation>
    <scope>NUCLEOTIDE SEQUENCE</scope>
    <source>
        <strain evidence="8">Xe_Pep_Tuscaloosa_18b</strain>
    </source>
</reference>
<dbReference type="Gene3D" id="1.20.1250.20">
    <property type="entry name" value="MFS general substrate transporter like domains"/>
    <property type="match status" value="1"/>
</dbReference>
<dbReference type="EMBL" id="JAAGYV010000321">
    <property type="protein sequence ID" value="NEK75158.1"/>
    <property type="molecule type" value="Genomic_DNA"/>
</dbReference>
<evidence type="ECO:0000313" key="8">
    <source>
        <dbReference type="EMBL" id="NEK75158.1"/>
    </source>
</evidence>
<dbReference type="AlphaFoldDB" id="A0A6B3KQB4"/>
<dbReference type="GO" id="GO:0022857">
    <property type="term" value="F:transmembrane transporter activity"/>
    <property type="evidence" value="ECO:0007669"/>
    <property type="project" value="InterPro"/>
</dbReference>
<protein>
    <submittedName>
        <fullName evidence="8">Sugar porter family MFS transporter</fullName>
    </submittedName>
</protein>
<organism evidence="8">
    <name type="scientific">Xanthomonas euvesicatoria</name>
    <dbReference type="NCBI Taxonomy" id="456327"/>
    <lineage>
        <taxon>Bacteria</taxon>
        <taxon>Pseudomonadati</taxon>
        <taxon>Pseudomonadota</taxon>
        <taxon>Gammaproteobacteria</taxon>
        <taxon>Lysobacterales</taxon>
        <taxon>Lysobacteraceae</taxon>
        <taxon>Xanthomonas</taxon>
    </lineage>
</organism>
<evidence type="ECO:0000256" key="4">
    <source>
        <dbReference type="ARBA" id="ARBA00022692"/>
    </source>
</evidence>
<feature type="transmembrane region" description="Helical" evidence="7">
    <location>
        <begin position="55"/>
        <end position="77"/>
    </location>
</feature>
<name>A0A6B3KQB4_XANEU</name>
<proteinExistence type="inferred from homology"/>
<dbReference type="InterPro" id="IPR005828">
    <property type="entry name" value="MFS_sugar_transport-like"/>
</dbReference>
<feature type="non-terminal residue" evidence="8">
    <location>
        <position position="1"/>
    </location>
</feature>
<feature type="transmembrane region" description="Helical" evidence="7">
    <location>
        <begin position="20"/>
        <end position="43"/>
    </location>
</feature>
<dbReference type="PANTHER" id="PTHR48023:SF4">
    <property type="entry name" value="D-XYLOSE-PROTON SYMPORTER-LIKE 2"/>
    <property type="match status" value="1"/>
</dbReference>
<dbReference type="InterPro" id="IPR036259">
    <property type="entry name" value="MFS_trans_sf"/>
</dbReference>
<gene>
    <name evidence="8" type="ORF">G3W62_20785</name>
</gene>
<keyword evidence="6 7" id="KW-0472">Membrane</keyword>
<dbReference type="SUPFAM" id="SSF103473">
    <property type="entry name" value="MFS general substrate transporter"/>
    <property type="match status" value="1"/>
</dbReference>
<evidence type="ECO:0000256" key="6">
    <source>
        <dbReference type="ARBA" id="ARBA00023136"/>
    </source>
</evidence>
<dbReference type="GO" id="GO:0016020">
    <property type="term" value="C:membrane"/>
    <property type="evidence" value="ECO:0007669"/>
    <property type="project" value="UniProtKB-SubCell"/>
</dbReference>
<sequence length="88" mass="9541">KPKFSDLINKATGKIRPIVWIGVGLAVFQQLVGINVVFYYGAVLWQAVGFSEQDALLINVLSGGLSIGACLVTVMLVDKIGRKPLLWI</sequence>
<accession>A0A6B3KQB4</accession>
<dbReference type="PANTHER" id="PTHR48023">
    <property type="entry name" value="D-XYLOSE-PROTON SYMPORTER-LIKE 2"/>
    <property type="match status" value="1"/>
</dbReference>